<comment type="caution">
    <text evidence="2">The sequence shown here is derived from an EMBL/GenBank/DDBJ whole genome shotgun (WGS) entry which is preliminary data.</text>
</comment>
<dbReference type="Proteomes" id="UP001230426">
    <property type="component" value="Unassembled WGS sequence"/>
</dbReference>
<gene>
    <name evidence="2" type="ORF">J2S55_004668</name>
</gene>
<sequence length="52" mass="5461">MSTTEDRHLVTVGGATALRTASSQVTSRLTDPFGPPPWTPGGTCRLAPHTAR</sequence>
<proteinExistence type="predicted"/>
<reference evidence="2 3" key="1">
    <citation type="submission" date="2023-07" db="EMBL/GenBank/DDBJ databases">
        <title>Sequencing the genomes of 1000 actinobacteria strains.</title>
        <authorList>
            <person name="Klenk H.-P."/>
        </authorList>
    </citation>
    <scope>NUCLEOTIDE SEQUENCE [LARGE SCALE GENOMIC DNA]</scope>
    <source>
        <strain evidence="2 3">DSM 44109</strain>
    </source>
</reference>
<accession>A0ABT9R947</accession>
<keyword evidence="3" id="KW-1185">Reference proteome</keyword>
<dbReference type="EMBL" id="JAUSRB010000002">
    <property type="protein sequence ID" value="MDP9865402.1"/>
    <property type="molecule type" value="Genomic_DNA"/>
</dbReference>
<protein>
    <submittedName>
        <fullName evidence="2">Uncharacterized protein</fullName>
    </submittedName>
</protein>
<feature type="region of interest" description="Disordered" evidence="1">
    <location>
        <begin position="21"/>
        <end position="52"/>
    </location>
</feature>
<dbReference type="RefSeq" id="WP_306864685.1">
    <property type="nucleotide sequence ID" value="NZ_JAUSRB010000002.1"/>
</dbReference>
<evidence type="ECO:0000313" key="3">
    <source>
        <dbReference type="Proteomes" id="UP001230426"/>
    </source>
</evidence>
<evidence type="ECO:0000256" key="1">
    <source>
        <dbReference type="SAM" id="MobiDB-lite"/>
    </source>
</evidence>
<name>A0ABT9R947_9ACTN</name>
<evidence type="ECO:0000313" key="2">
    <source>
        <dbReference type="EMBL" id="MDP9865402.1"/>
    </source>
</evidence>
<organism evidence="2 3">
    <name type="scientific">Streptosporangium brasiliense</name>
    <dbReference type="NCBI Taxonomy" id="47480"/>
    <lineage>
        <taxon>Bacteria</taxon>
        <taxon>Bacillati</taxon>
        <taxon>Actinomycetota</taxon>
        <taxon>Actinomycetes</taxon>
        <taxon>Streptosporangiales</taxon>
        <taxon>Streptosporangiaceae</taxon>
        <taxon>Streptosporangium</taxon>
    </lineage>
</organism>